<dbReference type="InterPro" id="IPR004000">
    <property type="entry name" value="Actin"/>
</dbReference>
<dbReference type="EMBL" id="MLAK01000659">
    <property type="protein sequence ID" value="OHT08772.1"/>
    <property type="molecule type" value="Genomic_DNA"/>
</dbReference>
<keyword evidence="3" id="KW-1185">Reference proteome</keyword>
<reference evidence="2" key="1">
    <citation type="submission" date="2016-10" db="EMBL/GenBank/DDBJ databases">
        <authorList>
            <person name="Benchimol M."/>
            <person name="Almeida L.G."/>
            <person name="Vasconcelos A.T."/>
            <person name="Perreira-Neves A."/>
            <person name="Rosa I.A."/>
            <person name="Tasca T."/>
            <person name="Bogo M.R."/>
            <person name="de Souza W."/>
        </authorList>
    </citation>
    <scope>NUCLEOTIDE SEQUENCE [LARGE SCALE GENOMIC DNA]</scope>
    <source>
        <strain evidence="2">K</strain>
    </source>
</reference>
<dbReference type="SUPFAM" id="SSF53067">
    <property type="entry name" value="Actin-like ATPase domain"/>
    <property type="match status" value="2"/>
</dbReference>
<dbReference type="PANTHER" id="PTHR11937">
    <property type="entry name" value="ACTIN"/>
    <property type="match status" value="1"/>
</dbReference>
<evidence type="ECO:0000256" key="1">
    <source>
        <dbReference type="RuleBase" id="RU000487"/>
    </source>
</evidence>
<protein>
    <submittedName>
        <fullName evidence="2">Actin</fullName>
    </submittedName>
</protein>
<dbReference type="GeneID" id="94837407"/>
<sequence length="374" mass="41326">MSNSVAIVIDSGSGSTKAGFAGAEGPRSIFPSIIGSPKSTQQMVGGQNKDFFVGFEAVAKSDLLNLRQPIENGLVTSWDDMERLWHHTFYNELLVVPEDHPIVLTEKPMCPRMNREKMIQIMFETFHVKGFYSGVQAVLALFSLGRTTGVVWDAGEGLSFTVPIYEGYGLPHAIMQSGISGLDLTKLLIKMLGESGYDPETLKIKEVRQMKEQICTVAIDYQAEIQKSEAIKTERTNFQLLDGVEVTYGTEAFRCPEALFTPSIAGSQSDGIQQLIHTSLEKCDIDVRKELYSTIMLSGGTSMFHGLPERMEKEIVALATPSMKVKVTATPERKNAVWLGGSVFGSLDAFPQMMIDNSEYQEEGVQIVHRKCYG</sequence>
<dbReference type="RefSeq" id="XP_068361908.1">
    <property type="nucleotide sequence ID" value="XM_068502703.1"/>
</dbReference>
<dbReference type="PRINTS" id="PR00190">
    <property type="entry name" value="ACTIN"/>
</dbReference>
<dbReference type="AlphaFoldDB" id="A0A1J4KG69"/>
<dbReference type="VEuPathDB" id="TrichDB:TRFO_22696"/>
<dbReference type="FunFam" id="3.30.420.40:FF:000050">
    <property type="entry name" value="Actin, alpha skeletal muscle"/>
    <property type="match status" value="1"/>
</dbReference>
<dbReference type="Gene3D" id="3.30.420.40">
    <property type="match status" value="2"/>
</dbReference>
<dbReference type="Proteomes" id="UP000179807">
    <property type="component" value="Unassembled WGS sequence"/>
</dbReference>
<organism evidence="2 3">
    <name type="scientific">Tritrichomonas foetus</name>
    <dbReference type="NCBI Taxonomy" id="1144522"/>
    <lineage>
        <taxon>Eukaryota</taxon>
        <taxon>Metamonada</taxon>
        <taxon>Parabasalia</taxon>
        <taxon>Tritrichomonadida</taxon>
        <taxon>Tritrichomonadidae</taxon>
        <taxon>Tritrichomonas</taxon>
    </lineage>
</organism>
<evidence type="ECO:0000313" key="2">
    <source>
        <dbReference type="EMBL" id="OHT08772.1"/>
    </source>
</evidence>
<dbReference type="Pfam" id="PF00022">
    <property type="entry name" value="Actin"/>
    <property type="match status" value="1"/>
</dbReference>
<dbReference type="OrthoDB" id="10257428at2759"/>
<evidence type="ECO:0000313" key="3">
    <source>
        <dbReference type="Proteomes" id="UP000179807"/>
    </source>
</evidence>
<dbReference type="SMART" id="SM00268">
    <property type="entry name" value="ACTIN"/>
    <property type="match status" value="1"/>
</dbReference>
<proteinExistence type="inferred from homology"/>
<dbReference type="Gene3D" id="3.90.640.10">
    <property type="entry name" value="Actin, Chain A, domain 4"/>
    <property type="match status" value="1"/>
</dbReference>
<gene>
    <name evidence="2" type="ORF">TRFO_22696</name>
</gene>
<dbReference type="InterPro" id="IPR043129">
    <property type="entry name" value="ATPase_NBD"/>
</dbReference>
<comment type="caution">
    <text evidence="2">The sequence shown here is derived from an EMBL/GenBank/DDBJ whole genome shotgun (WGS) entry which is preliminary data.</text>
</comment>
<name>A0A1J4KG69_9EUKA</name>
<accession>A0A1J4KG69</accession>
<comment type="similarity">
    <text evidence="1">Belongs to the actin family.</text>
</comment>